<name>A0A834F3B9_ORYME</name>
<dbReference type="EMBL" id="WKFB01000432">
    <property type="protein sequence ID" value="KAF6723305.1"/>
    <property type="molecule type" value="Genomic_DNA"/>
</dbReference>
<gene>
    <name evidence="1" type="ORF">FQA47_017708</name>
</gene>
<dbReference type="AlphaFoldDB" id="A0A834F3B9"/>
<evidence type="ECO:0000313" key="1">
    <source>
        <dbReference type="EMBL" id="KAF6723305.1"/>
    </source>
</evidence>
<proteinExistence type="predicted"/>
<evidence type="ECO:0000313" key="2">
    <source>
        <dbReference type="Proteomes" id="UP000646548"/>
    </source>
</evidence>
<accession>A0A834F3B9</accession>
<organism evidence="1 2">
    <name type="scientific">Oryzias melastigma</name>
    <name type="common">Marine medaka</name>
    <dbReference type="NCBI Taxonomy" id="30732"/>
    <lineage>
        <taxon>Eukaryota</taxon>
        <taxon>Metazoa</taxon>
        <taxon>Chordata</taxon>
        <taxon>Craniata</taxon>
        <taxon>Vertebrata</taxon>
        <taxon>Euteleostomi</taxon>
        <taxon>Actinopterygii</taxon>
        <taxon>Neopterygii</taxon>
        <taxon>Teleostei</taxon>
        <taxon>Neoteleostei</taxon>
        <taxon>Acanthomorphata</taxon>
        <taxon>Ovalentaria</taxon>
        <taxon>Atherinomorphae</taxon>
        <taxon>Beloniformes</taxon>
        <taxon>Adrianichthyidae</taxon>
        <taxon>Oryziinae</taxon>
        <taxon>Oryzias</taxon>
    </lineage>
</organism>
<protein>
    <submittedName>
        <fullName evidence="1">Uncharacterized protein</fullName>
    </submittedName>
</protein>
<comment type="caution">
    <text evidence="1">The sequence shown here is derived from an EMBL/GenBank/DDBJ whole genome shotgun (WGS) entry which is preliminary data.</text>
</comment>
<reference evidence="1" key="1">
    <citation type="journal article" name="BMC Genomics">
        <title>Long-read sequencing and de novo genome assembly of marine medaka (Oryzias melastigma).</title>
        <authorList>
            <person name="Liang P."/>
            <person name="Saqib H.S.A."/>
            <person name="Ni X."/>
            <person name="Shen Y."/>
        </authorList>
    </citation>
    <scope>NUCLEOTIDE SEQUENCE</scope>
    <source>
        <strain evidence="1">Bigg-433</strain>
    </source>
</reference>
<sequence>MSEHLTRILSAKLILKKPSRFSHSLRSNLSGFMSAFDSRAGESADLLLTCPKFPSASVEKHGGTHIDFRDLVTVMSQQGFSHNEENKRGSDPDHFNLCRIC</sequence>
<dbReference type="Proteomes" id="UP000646548">
    <property type="component" value="Unassembled WGS sequence"/>
</dbReference>